<evidence type="ECO:0000313" key="3">
    <source>
        <dbReference type="Proteomes" id="UP001054945"/>
    </source>
</evidence>
<feature type="compositionally biased region" description="Basic residues" evidence="1">
    <location>
        <begin position="101"/>
        <end position="113"/>
    </location>
</feature>
<evidence type="ECO:0000313" key="2">
    <source>
        <dbReference type="EMBL" id="GIX79417.1"/>
    </source>
</evidence>
<feature type="region of interest" description="Disordered" evidence="1">
    <location>
        <begin position="101"/>
        <end position="127"/>
    </location>
</feature>
<reference evidence="2 3" key="1">
    <citation type="submission" date="2021-06" db="EMBL/GenBank/DDBJ databases">
        <title>Caerostris extrusa draft genome.</title>
        <authorList>
            <person name="Kono N."/>
            <person name="Arakawa K."/>
        </authorList>
    </citation>
    <scope>NUCLEOTIDE SEQUENCE [LARGE SCALE GENOMIC DNA]</scope>
</reference>
<protein>
    <submittedName>
        <fullName evidence="2">Uncharacterized protein</fullName>
    </submittedName>
</protein>
<sequence>MLFPEMSDWGLLTNREEIGETLVWKNSFHPLTPPPVLTHLSLGNKFNCLQQRLINRVRIVVKTTPLLSHLISDDNRIVSEFGRITQISCKLVITLIPAPVRQRKQNQHTRAKSRFSYLPPPPPTPTF</sequence>
<gene>
    <name evidence="2" type="ORF">CEXT_576671</name>
</gene>
<organism evidence="2 3">
    <name type="scientific">Caerostris extrusa</name>
    <name type="common">Bark spider</name>
    <name type="synonym">Caerostris bankana</name>
    <dbReference type="NCBI Taxonomy" id="172846"/>
    <lineage>
        <taxon>Eukaryota</taxon>
        <taxon>Metazoa</taxon>
        <taxon>Ecdysozoa</taxon>
        <taxon>Arthropoda</taxon>
        <taxon>Chelicerata</taxon>
        <taxon>Arachnida</taxon>
        <taxon>Araneae</taxon>
        <taxon>Araneomorphae</taxon>
        <taxon>Entelegynae</taxon>
        <taxon>Araneoidea</taxon>
        <taxon>Araneidae</taxon>
        <taxon>Caerostris</taxon>
    </lineage>
</organism>
<feature type="compositionally biased region" description="Pro residues" evidence="1">
    <location>
        <begin position="118"/>
        <end position="127"/>
    </location>
</feature>
<name>A0AAV4N3L1_CAEEX</name>
<dbReference type="EMBL" id="BPLR01020491">
    <property type="protein sequence ID" value="GIX79417.1"/>
    <property type="molecule type" value="Genomic_DNA"/>
</dbReference>
<dbReference type="AlphaFoldDB" id="A0AAV4N3L1"/>
<accession>A0AAV4N3L1</accession>
<dbReference type="Proteomes" id="UP001054945">
    <property type="component" value="Unassembled WGS sequence"/>
</dbReference>
<keyword evidence="3" id="KW-1185">Reference proteome</keyword>
<evidence type="ECO:0000256" key="1">
    <source>
        <dbReference type="SAM" id="MobiDB-lite"/>
    </source>
</evidence>
<proteinExistence type="predicted"/>
<comment type="caution">
    <text evidence="2">The sequence shown here is derived from an EMBL/GenBank/DDBJ whole genome shotgun (WGS) entry which is preliminary data.</text>
</comment>